<feature type="region of interest" description="Disordered" evidence="1">
    <location>
        <begin position="1074"/>
        <end position="1110"/>
    </location>
</feature>
<feature type="region of interest" description="Disordered" evidence="1">
    <location>
        <begin position="1"/>
        <end position="39"/>
    </location>
</feature>
<dbReference type="EMBL" id="MU129052">
    <property type="protein sequence ID" value="KAF9508722.1"/>
    <property type="molecule type" value="Genomic_DNA"/>
</dbReference>
<proteinExistence type="predicted"/>
<dbReference type="Gene3D" id="2.160.10.20">
    <property type="entry name" value="Insect antifreeze protein"/>
    <property type="match status" value="2"/>
</dbReference>
<feature type="region of interest" description="Disordered" evidence="1">
    <location>
        <begin position="109"/>
        <end position="152"/>
    </location>
</feature>
<dbReference type="OrthoDB" id="3237105at2759"/>
<organism evidence="2 3">
    <name type="scientific">Hydnum rufescens UP504</name>
    <dbReference type="NCBI Taxonomy" id="1448309"/>
    <lineage>
        <taxon>Eukaryota</taxon>
        <taxon>Fungi</taxon>
        <taxon>Dikarya</taxon>
        <taxon>Basidiomycota</taxon>
        <taxon>Agaricomycotina</taxon>
        <taxon>Agaricomycetes</taxon>
        <taxon>Cantharellales</taxon>
        <taxon>Hydnaceae</taxon>
        <taxon>Hydnum</taxon>
    </lineage>
</organism>
<dbReference type="Proteomes" id="UP000886523">
    <property type="component" value="Unassembled WGS sequence"/>
</dbReference>
<feature type="compositionally biased region" description="Polar residues" evidence="1">
    <location>
        <begin position="1022"/>
        <end position="1033"/>
    </location>
</feature>
<dbReference type="InterPro" id="IPR040521">
    <property type="entry name" value="KDZ"/>
</dbReference>
<sequence>MPPKPSNVNIPIDESNPQSSRKRKCPSSRLQTHPSPPTSAAYLSAYEDSMRMFQAVTNSITKWNPAHGASKSMTPTVNLGPTLASMFRVTPLPQSSTKHVSTMQVVPTNRGTKVQRPTPQANISRPRYHQNAPSSEPSHLPDPGGPSMFSGDIEEELAAGGSNVSSLTSPKAVKEPFVIQYPLYARDLDRISVEQKLSQHKLVIVHLGLNYVQLCICPCAPAPVQLVKRGLFPCLPVYPALAVSLDMLEFVSMLFVHLAPNETAWADALTSFLARPIPGPVLSQDPADRGDIPPETIMLPIIDDSTPIMNCLYISVLSPDGCLIAIAPPVPNPTSILILTPILYRLITFVLGVCCASEVMYQEGVNCPTFSYALMPASPSGGTKTMISGQATKSNWAFRTLALFHLEPTNCPEVSWRSGKQGLKKPILAIQLDGDRVKTPGEHFSDTGVMAGQFYALALIDAIMAELPTHWRVGILYDISCQIHHSILKWNLLPRWIPRIVFGISVFHAYCHQWVCQLWYHPRKGGVWGLTDGEVANTFGMIFGASFQISSRPLEQQSKKKGFLAVEKILAVRQCLDAAWDLVEALQKQLIAIPVSDTIATQNEVGEITSALAEQEKVVSCLSKQEDDLTAILKLGDLVSYDNLKKMKDHPWFEHQLNMRALKAHILAKACQRNFKAHNLTGAFRSKALGNTAEHMNKALKWWYWSIKNLVMDYNKHRLSMIKLRRWRGIPHNAVIPPPIEMKGLFSLDVYNDIWQDIGLANDEFGRQVPPWLGDEDVQNGIQIVQEIMNCCDELYLCECERSSLQHWFNDESAALIAVLQASKEDADLQFFLWEHAQWLIDLGKRWGCSIDALAPNVAQSEVSQSEVGQSEVGQSNVGQSGVGQSGVGQSEVGQSGVGQSEVGQSEVGQSKVTQSEVTQSKVTQSEVTQSEVAPYKVTQSKVAQSEVTQSKVAQSEVGQYKVTQSEVAQSKVAQSKVTQSEVAQSKVAQSKVAQSEVAQSKVAQSKVAQSEVGQYKVAQSEVAQSDMPQSGISWADFPQQGGRTLTSETRALLDCRVPLPPLSKLAGSLAEQAAIPKLPRSDKWTVGPGEGEVDSSDDDEEFEPEPRPVIADPVLLTATDLLHEGHLDDMGSETSSDEE</sequence>
<evidence type="ECO:0000313" key="3">
    <source>
        <dbReference type="Proteomes" id="UP000886523"/>
    </source>
</evidence>
<gene>
    <name evidence="2" type="ORF">BS47DRAFT_1365762</name>
</gene>
<protein>
    <submittedName>
        <fullName evidence="2">Uncharacterized protein</fullName>
    </submittedName>
</protein>
<accession>A0A9P6AMW5</accession>
<feature type="compositionally biased region" description="Acidic residues" evidence="1">
    <location>
        <begin position="1092"/>
        <end position="1104"/>
    </location>
</feature>
<comment type="caution">
    <text evidence="2">The sequence shown here is derived from an EMBL/GenBank/DDBJ whole genome shotgun (WGS) entry which is preliminary data.</text>
</comment>
<feature type="compositionally biased region" description="Low complexity" evidence="1">
    <location>
        <begin position="888"/>
        <end position="911"/>
    </location>
</feature>
<reference evidence="2" key="1">
    <citation type="journal article" date="2020" name="Nat. Commun.">
        <title>Large-scale genome sequencing of mycorrhizal fungi provides insights into the early evolution of symbiotic traits.</title>
        <authorList>
            <person name="Miyauchi S."/>
            <person name="Kiss E."/>
            <person name="Kuo A."/>
            <person name="Drula E."/>
            <person name="Kohler A."/>
            <person name="Sanchez-Garcia M."/>
            <person name="Morin E."/>
            <person name="Andreopoulos B."/>
            <person name="Barry K.W."/>
            <person name="Bonito G."/>
            <person name="Buee M."/>
            <person name="Carver A."/>
            <person name="Chen C."/>
            <person name="Cichocki N."/>
            <person name="Clum A."/>
            <person name="Culley D."/>
            <person name="Crous P.W."/>
            <person name="Fauchery L."/>
            <person name="Girlanda M."/>
            <person name="Hayes R.D."/>
            <person name="Keri Z."/>
            <person name="LaButti K."/>
            <person name="Lipzen A."/>
            <person name="Lombard V."/>
            <person name="Magnuson J."/>
            <person name="Maillard F."/>
            <person name="Murat C."/>
            <person name="Nolan M."/>
            <person name="Ohm R.A."/>
            <person name="Pangilinan J."/>
            <person name="Pereira M.F."/>
            <person name="Perotto S."/>
            <person name="Peter M."/>
            <person name="Pfister S."/>
            <person name="Riley R."/>
            <person name="Sitrit Y."/>
            <person name="Stielow J.B."/>
            <person name="Szollosi G."/>
            <person name="Zifcakova L."/>
            <person name="Stursova M."/>
            <person name="Spatafora J.W."/>
            <person name="Tedersoo L."/>
            <person name="Vaario L.M."/>
            <person name="Yamada A."/>
            <person name="Yan M."/>
            <person name="Wang P."/>
            <person name="Xu J."/>
            <person name="Bruns T."/>
            <person name="Baldrian P."/>
            <person name="Vilgalys R."/>
            <person name="Dunand C."/>
            <person name="Henrissat B."/>
            <person name="Grigoriev I.V."/>
            <person name="Hibbett D."/>
            <person name="Nagy L.G."/>
            <person name="Martin F.M."/>
        </authorList>
    </citation>
    <scope>NUCLEOTIDE SEQUENCE</scope>
    <source>
        <strain evidence="2">UP504</strain>
    </source>
</reference>
<keyword evidence="3" id="KW-1185">Reference proteome</keyword>
<dbReference type="Pfam" id="PF18758">
    <property type="entry name" value="KDZ"/>
    <property type="match status" value="1"/>
</dbReference>
<feature type="compositionally biased region" description="Polar residues" evidence="1">
    <location>
        <begin position="109"/>
        <end position="123"/>
    </location>
</feature>
<evidence type="ECO:0000313" key="2">
    <source>
        <dbReference type="EMBL" id="KAF9508722.1"/>
    </source>
</evidence>
<dbReference type="AlphaFoldDB" id="A0A9P6AMW5"/>
<dbReference type="PANTHER" id="PTHR33096">
    <property type="entry name" value="CXC2 DOMAIN-CONTAINING PROTEIN"/>
    <property type="match status" value="1"/>
</dbReference>
<feature type="compositionally biased region" description="Polar residues" evidence="1">
    <location>
        <begin position="912"/>
        <end position="926"/>
    </location>
</feature>
<feature type="region of interest" description="Disordered" evidence="1">
    <location>
        <begin position="1010"/>
        <end position="1042"/>
    </location>
</feature>
<dbReference type="PANTHER" id="PTHR33096:SF1">
    <property type="entry name" value="CXC1-LIKE CYSTEINE CLUSTER ASSOCIATED WITH KDZ TRANSPOSASES DOMAIN-CONTAINING PROTEIN"/>
    <property type="match status" value="1"/>
</dbReference>
<feature type="region of interest" description="Disordered" evidence="1">
    <location>
        <begin position="865"/>
        <end position="926"/>
    </location>
</feature>
<feature type="compositionally biased region" description="Low complexity" evidence="1">
    <location>
        <begin position="865"/>
        <end position="880"/>
    </location>
</feature>
<evidence type="ECO:0000256" key="1">
    <source>
        <dbReference type="SAM" id="MobiDB-lite"/>
    </source>
</evidence>
<name>A0A9P6AMW5_9AGAM</name>